<sequence>MPSGRTVKLILYEVLEFACLCVPVFVVLERFASLLSFVELNNRTAYWLVVAASIAYVTSVSLFVWVPLKYFILKSRGFLEEVTHWRPVTLAHALLCTLPCFAIVISSSKVQLDAEILHDHFNELPVSLVLFALICVDIVERIRPYRLRGQDRLDFEVPGPVLTHLEQVSTVSSQLQANRAANGSVLRSEGINTSPTGRWANMDGISRTSSTAYLYSHSHYDFGCLRFMCVRDPRHELFLETFVFWLDTVEMIRVAGVQKIYYSNWVFPIYILSFLSILRGVLTPHNPMLTTLGVVAQDLPFLVLRVCLVILYGYVTPILYIMKNLLSCLTFVYFHFLTKLKVFNRGSMF</sequence>
<feature type="transmembrane region" description="Helical" evidence="1">
    <location>
        <begin position="44"/>
        <end position="66"/>
    </location>
</feature>
<keyword evidence="1" id="KW-1133">Transmembrane helix</keyword>
<feature type="transmembrane region" description="Helical" evidence="1">
    <location>
        <begin position="9"/>
        <end position="32"/>
    </location>
</feature>
<dbReference type="EMBL" id="JABFDY010000006">
    <property type="protein sequence ID" value="KAF7706146.1"/>
    <property type="molecule type" value="Genomic_DNA"/>
</dbReference>
<keyword evidence="3" id="KW-1185">Reference proteome</keyword>
<dbReference type="PANTHER" id="PTHR31453:SF2">
    <property type="entry name" value="TRANSMEMBRANE PROTEIN 236"/>
    <property type="match status" value="1"/>
</dbReference>
<name>A0A8T0BL05_SILME</name>
<protein>
    <recommendedName>
        <fullName evidence="4">Transmembrane protein 236</fullName>
    </recommendedName>
</protein>
<evidence type="ECO:0000313" key="3">
    <source>
        <dbReference type="Proteomes" id="UP000606274"/>
    </source>
</evidence>
<evidence type="ECO:0000313" key="2">
    <source>
        <dbReference type="EMBL" id="KAF7706146.1"/>
    </source>
</evidence>
<gene>
    <name evidence="2" type="ORF">HF521_019400</name>
</gene>
<feature type="transmembrane region" description="Helical" evidence="1">
    <location>
        <begin position="302"/>
        <end position="322"/>
    </location>
</feature>
<keyword evidence="1" id="KW-0472">Membrane</keyword>
<comment type="caution">
    <text evidence="2">The sequence shown here is derived from an EMBL/GenBank/DDBJ whole genome shotgun (WGS) entry which is preliminary data.</text>
</comment>
<dbReference type="Proteomes" id="UP000606274">
    <property type="component" value="Unassembled WGS sequence"/>
</dbReference>
<dbReference type="OrthoDB" id="6286514at2759"/>
<dbReference type="PANTHER" id="PTHR31453">
    <property type="entry name" value="TRANSMEMBRANE PROTEIN 236"/>
    <property type="match status" value="1"/>
</dbReference>
<feature type="transmembrane region" description="Helical" evidence="1">
    <location>
        <begin position="261"/>
        <end position="282"/>
    </location>
</feature>
<proteinExistence type="predicted"/>
<dbReference type="InterPro" id="IPR020394">
    <property type="entry name" value="Uncharacterised_FAM23-like_TM"/>
</dbReference>
<organism evidence="2 3">
    <name type="scientific">Silurus meridionalis</name>
    <name type="common">Southern catfish</name>
    <name type="synonym">Silurus soldatovi meridionalis</name>
    <dbReference type="NCBI Taxonomy" id="175797"/>
    <lineage>
        <taxon>Eukaryota</taxon>
        <taxon>Metazoa</taxon>
        <taxon>Chordata</taxon>
        <taxon>Craniata</taxon>
        <taxon>Vertebrata</taxon>
        <taxon>Euteleostomi</taxon>
        <taxon>Actinopterygii</taxon>
        <taxon>Neopterygii</taxon>
        <taxon>Teleostei</taxon>
        <taxon>Ostariophysi</taxon>
        <taxon>Siluriformes</taxon>
        <taxon>Siluridae</taxon>
        <taxon>Silurus</taxon>
    </lineage>
</organism>
<accession>A0A8T0BL05</accession>
<dbReference type="AlphaFoldDB" id="A0A8T0BL05"/>
<reference evidence="2" key="1">
    <citation type="submission" date="2020-08" db="EMBL/GenBank/DDBJ databases">
        <title>Chromosome-level assembly of Southern catfish (Silurus meridionalis) provides insights into visual adaptation to the nocturnal and benthic lifestyles.</title>
        <authorList>
            <person name="Zhang Y."/>
            <person name="Wang D."/>
            <person name="Peng Z."/>
        </authorList>
    </citation>
    <scope>NUCLEOTIDE SEQUENCE</scope>
    <source>
        <strain evidence="2">SWU-2019-XX</strain>
        <tissue evidence="2">Muscle</tissue>
    </source>
</reference>
<keyword evidence="1" id="KW-0812">Transmembrane</keyword>
<evidence type="ECO:0008006" key="4">
    <source>
        <dbReference type="Google" id="ProtNLM"/>
    </source>
</evidence>
<evidence type="ECO:0000256" key="1">
    <source>
        <dbReference type="SAM" id="Phobius"/>
    </source>
</evidence>